<organism evidence="3 4">
    <name type="scientific">Pandoraea cepalis</name>
    <dbReference type="NCBI Taxonomy" id="2508294"/>
    <lineage>
        <taxon>Bacteria</taxon>
        <taxon>Pseudomonadati</taxon>
        <taxon>Pseudomonadota</taxon>
        <taxon>Betaproteobacteria</taxon>
        <taxon>Burkholderiales</taxon>
        <taxon>Burkholderiaceae</taxon>
        <taxon>Pandoraea</taxon>
    </lineage>
</organism>
<dbReference type="InterPro" id="IPR047650">
    <property type="entry name" value="Transpos_IS110"/>
</dbReference>
<dbReference type="Pfam" id="PF01548">
    <property type="entry name" value="DEDD_Tnp_IS110"/>
    <property type="match status" value="1"/>
</dbReference>
<reference evidence="3 4" key="1">
    <citation type="submission" date="2019-08" db="EMBL/GenBank/DDBJ databases">
        <authorList>
            <person name="Peeters C."/>
        </authorList>
    </citation>
    <scope>NUCLEOTIDE SEQUENCE [LARGE SCALE GENOMIC DNA]</scope>
    <source>
        <strain evidence="3 4">LMG 31106</strain>
    </source>
</reference>
<dbReference type="OrthoDB" id="5289737at2"/>
<feature type="domain" description="Transposase IS110-like N-terminal" evidence="1">
    <location>
        <begin position="15"/>
        <end position="169"/>
    </location>
</feature>
<evidence type="ECO:0000259" key="1">
    <source>
        <dbReference type="Pfam" id="PF01548"/>
    </source>
</evidence>
<dbReference type="GO" id="GO:0004803">
    <property type="term" value="F:transposase activity"/>
    <property type="evidence" value="ECO:0007669"/>
    <property type="project" value="InterPro"/>
</dbReference>
<protein>
    <submittedName>
        <fullName evidence="3">IS110 family transposase</fullName>
    </submittedName>
</protein>
<sequence>MGDTMDTTTKANLLAIDVARRSNAVFVELLSGEQRRFRMTNSAQDFDRLLKFISATPGSWRAALEPTGDYHRPIAYRLLGAGVEVVIVSSVAQAGYREAKFNSWDKNDPKDASVILDMLKHGMVMRYVDPMVEGHHDLQELSKTYYQVSRARTRVLHSIANHHLPLYFPEMQRYWQTTRIEWWLRFMLEFPTPAHVRALSLDAFILQAWDLVGRKVEKTAKLTEIWRMAEHSAALPHAPNCLAVETFRVSLRQAQHLNELRSELEHRAEQVLASNKDYEQLLNLPGIGPIIALTVLAEVGDVRRFAHHRQFLKYCGFDLAKLQSGARRGREQLSKRGNARLRLAFWMAGQVAIRVRENAFKDKYDRYIHSDPGNPDLRRKALTAVAAKMARVAFSIVKTGQPYQRFYEQSLPSGSIPLSRAVEAGPCH</sequence>
<dbReference type="Pfam" id="PF02371">
    <property type="entry name" value="Transposase_20"/>
    <property type="match status" value="1"/>
</dbReference>
<gene>
    <name evidence="3" type="ORF">PCE31106_02645</name>
</gene>
<dbReference type="EMBL" id="CABPSL010000009">
    <property type="protein sequence ID" value="VVE11481.1"/>
    <property type="molecule type" value="Genomic_DNA"/>
</dbReference>
<evidence type="ECO:0000313" key="4">
    <source>
        <dbReference type="Proteomes" id="UP000384354"/>
    </source>
</evidence>
<name>A0A5E4VH40_9BURK</name>
<evidence type="ECO:0000259" key="2">
    <source>
        <dbReference type="Pfam" id="PF02371"/>
    </source>
</evidence>
<dbReference type="GO" id="GO:0003677">
    <property type="term" value="F:DNA binding"/>
    <property type="evidence" value="ECO:0007669"/>
    <property type="project" value="InterPro"/>
</dbReference>
<dbReference type="Proteomes" id="UP000384354">
    <property type="component" value="Unassembled WGS sequence"/>
</dbReference>
<dbReference type="AlphaFoldDB" id="A0A5E4VH40"/>
<dbReference type="InterPro" id="IPR002525">
    <property type="entry name" value="Transp_IS110-like_N"/>
</dbReference>
<dbReference type="InterPro" id="IPR003346">
    <property type="entry name" value="Transposase_20"/>
</dbReference>
<accession>A0A5E4VH40</accession>
<dbReference type="NCBIfam" id="NF033542">
    <property type="entry name" value="transpos_IS110"/>
    <property type="match status" value="1"/>
</dbReference>
<feature type="domain" description="Transposase IS116/IS110/IS902 C-terminal" evidence="2">
    <location>
        <begin position="279"/>
        <end position="364"/>
    </location>
</feature>
<dbReference type="PANTHER" id="PTHR33055">
    <property type="entry name" value="TRANSPOSASE FOR INSERTION SEQUENCE ELEMENT IS1111A"/>
    <property type="match status" value="1"/>
</dbReference>
<proteinExistence type="predicted"/>
<evidence type="ECO:0000313" key="3">
    <source>
        <dbReference type="EMBL" id="VVE11481.1"/>
    </source>
</evidence>
<dbReference type="PANTHER" id="PTHR33055:SF17">
    <property type="entry name" value="THIRD ORF IN TRANSPOSON ISC1491"/>
    <property type="match status" value="1"/>
</dbReference>
<dbReference type="GO" id="GO:0006313">
    <property type="term" value="P:DNA transposition"/>
    <property type="evidence" value="ECO:0007669"/>
    <property type="project" value="InterPro"/>
</dbReference>